<dbReference type="InterPro" id="IPR020889">
    <property type="entry name" value="LipoPS_assembly_LptD"/>
</dbReference>
<proteinExistence type="inferred from homology"/>
<keyword evidence="6" id="KW-1185">Reference proteome</keyword>
<comment type="similarity">
    <text evidence="2">Belongs to the LptD family.</text>
</comment>
<feature type="region of interest" description="Disordered" evidence="3">
    <location>
        <begin position="41"/>
        <end position="72"/>
    </location>
</feature>
<dbReference type="PANTHER" id="PTHR30189:SF1">
    <property type="entry name" value="LPS-ASSEMBLY PROTEIN LPTD"/>
    <property type="match status" value="1"/>
</dbReference>
<keyword evidence="2" id="KW-0472">Membrane</keyword>
<dbReference type="GO" id="GO:0009279">
    <property type="term" value="C:cell outer membrane"/>
    <property type="evidence" value="ECO:0007669"/>
    <property type="project" value="UniProtKB-SubCell"/>
</dbReference>
<dbReference type="HAMAP" id="MF_01411">
    <property type="entry name" value="LPS_assembly_LptD"/>
    <property type="match status" value="1"/>
</dbReference>
<feature type="chain" id="PRO_5021049944" description="LPS-assembly protein LptD" evidence="2">
    <location>
        <begin position="23"/>
        <end position="802"/>
    </location>
</feature>
<comment type="caution">
    <text evidence="5">The sequence shown here is derived from an EMBL/GenBank/DDBJ whole genome shotgun (WGS) entry which is preliminary data.</text>
</comment>
<dbReference type="GO" id="GO:1990351">
    <property type="term" value="C:transporter complex"/>
    <property type="evidence" value="ECO:0007669"/>
    <property type="project" value="TreeGrafter"/>
</dbReference>
<comment type="subunit">
    <text evidence="2">Component of the lipopolysaccharide transport and assembly complex. Interacts with LptE and LptA.</text>
</comment>
<evidence type="ECO:0000313" key="6">
    <source>
        <dbReference type="Proteomes" id="UP000294796"/>
    </source>
</evidence>
<dbReference type="AlphaFoldDB" id="A0A4R5TK21"/>
<dbReference type="Pfam" id="PF04453">
    <property type="entry name" value="LptD"/>
    <property type="match status" value="1"/>
</dbReference>
<feature type="signal peptide" evidence="2">
    <location>
        <begin position="1"/>
        <end position="22"/>
    </location>
</feature>
<dbReference type="InterPro" id="IPR007543">
    <property type="entry name" value="LptD_C"/>
</dbReference>
<keyword evidence="2" id="KW-0732">Signal</keyword>
<dbReference type="GO" id="GO:0015920">
    <property type="term" value="P:lipopolysaccharide transport"/>
    <property type="evidence" value="ECO:0007669"/>
    <property type="project" value="InterPro"/>
</dbReference>
<dbReference type="Gene3D" id="2.60.450.10">
    <property type="entry name" value="Lipopolysaccharide (LPS) transport protein A like domain"/>
    <property type="match status" value="1"/>
</dbReference>
<evidence type="ECO:0000256" key="1">
    <source>
        <dbReference type="ARBA" id="ARBA00023237"/>
    </source>
</evidence>
<reference evidence="5 6" key="1">
    <citation type="submission" date="2019-03" db="EMBL/GenBank/DDBJ databases">
        <title>Luteimonas zhaokaii sp.nov., isolated from the rectal contents of Plateau pika in Yushu, Qinghai Province, China.</title>
        <authorList>
            <person name="Zhang G."/>
        </authorList>
    </citation>
    <scope>NUCLEOTIDE SEQUENCE [LARGE SCALE GENOMIC DNA]</scope>
    <source>
        <strain evidence="5 6">B9</strain>
    </source>
</reference>
<comment type="caution">
    <text evidence="2">Lacks conserved residue(s) required for the propagation of feature annotation.</text>
</comment>
<organism evidence="5 6">
    <name type="scientific">Luteimonas aestuarii</name>
    <dbReference type="NCBI Taxonomy" id="453837"/>
    <lineage>
        <taxon>Bacteria</taxon>
        <taxon>Pseudomonadati</taxon>
        <taxon>Pseudomonadota</taxon>
        <taxon>Gammaproteobacteria</taxon>
        <taxon>Lysobacterales</taxon>
        <taxon>Lysobacteraceae</taxon>
        <taxon>Luteimonas</taxon>
    </lineage>
</organism>
<dbReference type="OrthoDB" id="9760225at2"/>
<accession>A0A4R5TK21</accession>
<evidence type="ECO:0000256" key="3">
    <source>
        <dbReference type="SAM" id="MobiDB-lite"/>
    </source>
</evidence>
<dbReference type="SUPFAM" id="SSF56935">
    <property type="entry name" value="Porins"/>
    <property type="match status" value="1"/>
</dbReference>
<evidence type="ECO:0000259" key="4">
    <source>
        <dbReference type="Pfam" id="PF04453"/>
    </source>
</evidence>
<evidence type="ECO:0000256" key="2">
    <source>
        <dbReference type="HAMAP-Rule" id="MF_01411"/>
    </source>
</evidence>
<name>A0A4R5TK21_9GAMM</name>
<dbReference type="Proteomes" id="UP000294796">
    <property type="component" value="Unassembled WGS sequence"/>
</dbReference>
<sequence precursor="true">MRAIFRLLPLPFCIAVSLAASANDDIPPDWSMCPIEDAVPAFPDAQAPTSSPDDRESQPTLVDGDETDGIDGGMYNVTGNVTLRRGDQFLGTDALQFDQETGIYTATGNVRYQDSGMRIVADRLEGDQDKDSHRIDNVRYQLIERRGNGGAERIDMSGTRGRMMRSTYSTCPPSERMWELRAQRIDVDSDTGMGTARSATLHIGKVPVLYVPWAAFPIDDRRRTGLLYPNISYSGRNGFDYTQPIYLNLAPNYDMTLEPRWMSRRGIQLGTEFRYLTETGRGVAEVEFLPSDRLTEAGRADEIANGINPDNWRRDNRGSFRFSGVQDVDSRWQARARLNWISDPRWVEDASSSLDGLSDIALQSDVGIYGRSRHWSAALMADYWVLSDYNLADANLPYHRLPRAVFRWEQPFGRWLVAGAETELARFEHADRQSRPGGSRLFVKPYVSVPFEGASWFVRPTLAWRYTGYRIDDALAQIIADGNGFPTANTSPSSSIPITTVDAGLFFDRHVDFRGETFLNTLEPRIFYLHAPFEDQRDMPLFDTGPLSFSWGQLFRDNRYSGADRQADANQLTLAMTTRMIRESDGREKLSASIGQIFYFDESRTVVGSEIPVDDGRSAWVADSTYAINDRWTIGASYQWNPTSRSEDLASVRTRYLVGDDGIVNLSYRYRRNPLTREDLVEHGDFSFLYPINPTWSVVGRYYYSFNESKLLEGIFGVQWESCCMAARLVTRRYVRNRSGDMNNAIQLEIEFKGLGSAGPETRDRLRRAILGYYRDDLYLVPPSEVRSRLPQDDTIPLDTLP</sequence>
<dbReference type="GO" id="GO:0043165">
    <property type="term" value="P:Gram-negative-bacterium-type cell outer membrane assembly"/>
    <property type="evidence" value="ECO:0007669"/>
    <property type="project" value="UniProtKB-UniRule"/>
</dbReference>
<feature type="domain" description="LptD C-terminal" evidence="4">
    <location>
        <begin position="316"/>
        <end position="696"/>
    </location>
</feature>
<dbReference type="PANTHER" id="PTHR30189">
    <property type="entry name" value="LPS-ASSEMBLY PROTEIN"/>
    <property type="match status" value="1"/>
</dbReference>
<dbReference type="RefSeq" id="WP_133323272.1">
    <property type="nucleotide sequence ID" value="NZ_SMTF01000015.1"/>
</dbReference>
<comment type="subcellular location">
    <subcellularLocation>
        <location evidence="2">Cell outer membrane</location>
    </subcellularLocation>
</comment>
<dbReference type="InterPro" id="IPR050218">
    <property type="entry name" value="LptD"/>
</dbReference>
<evidence type="ECO:0000313" key="5">
    <source>
        <dbReference type="EMBL" id="TDK21717.1"/>
    </source>
</evidence>
<protein>
    <recommendedName>
        <fullName evidence="2">LPS-assembly protein LptD</fullName>
    </recommendedName>
</protein>
<comment type="function">
    <text evidence="2">Together with LptE, is involved in the assembly of lipopolysaccharide (LPS) at the surface of the outer membrane.</text>
</comment>
<gene>
    <name evidence="2 5" type="primary">lptD</name>
    <name evidence="5" type="ORF">E2F46_14345</name>
</gene>
<keyword evidence="1 2" id="KW-0998">Cell outer membrane</keyword>
<dbReference type="EMBL" id="SMTF01000015">
    <property type="protein sequence ID" value="TDK21717.1"/>
    <property type="molecule type" value="Genomic_DNA"/>
</dbReference>